<evidence type="ECO:0000313" key="1">
    <source>
        <dbReference type="EMBL" id="VEL38632.1"/>
    </source>
</evidence>
<evidence type="ECO:0000313" key="2">
    <source>
        <dbReference type="Proteomes" id="UP000784294"/>
    </source>
</evidence>
<protein>
    <submittedName>
        <fullName evidence="1">Uncharacterized protein</fullName>
    </submittedName>
</protein>
<dbReference type="AlphaFoldDB" id="A0A3S5FGJ9"/>
<proteinExistence type="predicted"/>
<dbReference type="Proteomes" id="UP000784294">
    <property type="component" value="Unassembled WGS sequence"/>
</dbReference>
<keyword evidence="2" id="KW-1185">Reference proteome</keyword>
<sequence length="227" mass="24115">MPVLAQAELKQTLELMQATFASLVTSSCRYSATCPATKPAPSSPIPRAALRLLWRLAAAWLALLQAGVSPGPSLAAGLGLLASGVGEEELSAENEADDGRSSGLRASVGGQTLQQQLRQQHLQRYSDSEALLTDVTGKWIGWIEEGVKSIRGLEYLEVFDIGVMSPHSPAAFQAGRANHPRLVLQTLKAPRPDEGGTTPELPPELLALLSLILRNNVPVVTCSCSSK</sequence>
<dbReference type="EMBL" id="CAAALY010258483">
    <property type="protein sequence ID" value="VEL38632.1"/>
    <property type="molecule type" value="Genomic_DNA"/>
</dbReference>
<accession>A0A3S5FGJ9</accession>
<name>A0A3S5FGJ9_9PLAT</name>
<reference evidence="1" key="1">
    <citation type="submission" date="2018-11" db="EMBL/GenBank/DDBJ databases">
        <authorList>
            <consortium name="Pathogen Informatics"/>
        </authorList>
    </citation>
    <scope>NUCLEOTIDE SEQUENCE</scope>
</reference>
<gene>
    <name evidence="1" type="ORF">PXEA_LOCUS32072</name>
</gene>
<comment type="caution">
    <text evidence="1">The sequence shown here is derived from an EMBL/GenBank/DDBJ whole genome shotgun (WGS) entry which is preliminary data.</text>
</comment>
<organism evidence="1 2">
    <name type="scientific">Protopolystoma xenopodis</name>
    <dbReference type="NCBI Taxonomy" id="117903"/>
    <lineage>
        <taxon>Eukaryota</taxon>
        <taxon>Metazoa</taxon>
        <taxon>Spiralia</taxon>
        <taxon>Lophotrochozoa</taxon>
        <taxon>Platyhelminthes</taxon>
        <taxon>Monogenea</taxon>
        <taxon>Polyopisthocotylea</taxon>
        <taxon>Polystomatidea</taxon>
        <taxon>Polystomatidae</taxon>
        <taxon>Protopolystoma</taxon>
    </lineage>
</organism>